<dbReference type="AlphaFoldDB" id="A0A346Y4P6"/>
<protein>
    <recommendedName>
        <fullName evidence="2">PatA-like N-terminal domain-containing protein</fullName>
    </recommendedName>
</protein>
<dbReference type="EMBL" id="CP031165">
    <property type="protein sequence ID" value="AXV09443.1"/>
    <property type="molecule type" value="Genomic_DNA"/>
</dbReference>
<dbReference type="InterPro" id="IPR025497">
    <property type="entry name" value="PatA-like_N"/>
</dbReference>
<feature type="region of interest" description="Disordered" evidence="1">
    <location>
        <begin position="257"/>
        <end position="315"/>
    </location>
</feature>
<dbReference type="Proteomes" id="UP000264006">
    <property type="component" value="Chromosome"/>
</dbReference>
<feature type="compositionally biased region" description="Low complexity" evidence="1">
    <location>
        <begin position="292"/>
        <end position="308"/>
    </location>
</feature>
<evidence type="ECO:0000313" key="3">
    <source>
        <dbReference type="EMBL" id="AXV09443.1"/>
    </source>
</evidence>
<gene>
    <name evidence="3" type="ORF">DVS28_a4782</name>
</gene>
<evidence type="ECO:0000256" key="1">
    <source>
        <dbReference type="SAM" id="MobiDB-lite"/>
    </source>
</evidence>
<evidence type="ECO:0000259" key="2">
    <source>
        <dbReference type="Pfam" id="PF14332"/>
    </source>
</evidence>
<evidence type="ECO:0000313" key="4">
    <source>
        <dbReference type="Proteomes" id="UP000264006"/>
    </source>
</evidence>
<dbReference type="Pfam" id="PF14332">
    <property type="entry name" value="DUF4388"/>
    <property type="match status" value="1"/>
</dbReference>
<sequence>MESGRLQNEPTSVVCRRLATESRTGCLHLLPDEASGEHEVRIWFRDGRIHTAVAQEGRRRLGEILVADSGLPQGSLDRALDQQRREPGGVRIGDVLVAMGLVDRETLRDAVREQILETLALAVGRRHGAWRFVPDAAVKWDVPLGSGMQDALMEASRRLDAPEVIAWRLGGMDAVVDFGSDDADVRLSLRAREWAMLTHIDGRNSIAEIARRAGEDPVTTARVVHGLHAAGVVHVLRPPAPTFDDLRADLVGVSDRPAPAVRPAEPSPGLVVVPVPPPPPIPPPPRPPPTAEPTSEPAVTSSAALFADLADDPAD</sequence>
<keyword evidence="4" id="KW-1185">Reference proteome</keyword>
<organism evidence="3 4">
    <name type="scientific">Euzebya pacifica</name>
    <dbReference type="NCBI Taxonomy" id="1608957"/>
    <lineage>
        <taxon>Bacteria</taxon>
        <taxon>Bacillati</taxon>
        <taxon>Actinomycetota</taxon>
        <taxon>Nitriliruptoria</taxon>
        <taxon>Euzebyales</taxon>
    </lineage>
</organism>
<dbReference type="RefSeq" id="WP_164710939.1">
    <property type="nucleotide sequence ID" value="NZ_CP031165.1"/>
</dbReference>
<name>A0A346Y4P6_9ACTN</name>
<dbReference type="SUPFAM" id="SSF160246">
    <property type="entry name" value="EspE N-terminal domain-like"/>
    <property type="match status" value="1"/>
</dbReference>
<dbReference type="KEGG" id="euz:DVS28_a4782"/>
<feature type="domain" description="PatA-like N-terminal" evidence="2">
    <location>
        <begin position="4"/>
        <end position="161"/>
    </location>
</feature>
<dbReference type="InterPro" id="IPR037257">
    <property type="entry name" value="T2SS_E_N_sf"/>
</dbReference>
<accession>A0A346Y4P6</accession>
<feature type="compositionally biased region" description="Pro residues" evidence="1">
    <location>
        <begin position="274"/>
        <end position="291"/>
    </location>
</feature>
<proteinExistence type="predicted"/>
<reference evidence="3 4" key="1">
    <citation type="submission" date="2018-09" db="EMBL/GenBank/DDBJ databases">
        <title>Complete genome sequence of Euzebya sp. DY32-46 isolated from seawater of Pacific Ocean.</title>
        <authorList>
            <person name="Xu L."/>
            <person name="Wu Y.-H."/>
            <person name="Xu X.-W."/>
        </authorList>
    </citation>
    <scope>NUCLEOTIDE SEQUENCE [LARGE SCALE GENOMIC DNA]</scope>
    <source>
        <strain evidence="3 4">DY32-46</strain>
    </source>
</reference>